<evidence type="ECO:0000313" key="1">
    <source>
        <dbReference type="EMBL" id="QPW37324.1"/>
    </source>
</evidence>
<dbReference type="Proteomes" id="UP000463860">
    <property type="component" value="Segment"/>
</dbReference>
<name>A0A7T3JEP7_9CAUD</name>
<evidence type="ECO:0000313" key="2">
    <source>
        <dbReference type="Proteomes" id="UP000463860"/>
    </source>
</evidence>
<organism evidence="1 2">
    <name type="scientific">Enterococcus phage PBEF129</name>
    <dbReference type="NCBI Taxonomy" id="2696337"/>
    <lineage>
        <taxon>Viruses</taxon>
        <taxon>Duplodnaviria</taxon>
        <taxon>Heunggongvirae</taxon>
        <taxon>Uroviricota</taxon>
        <taxon>Caudoviricetes</taxon>
        <taxon>Herelleviridae</taxon>
        <taxon>Brockvirinae</taxon>
        <taxon>Kochikohdavirus</taxon>
        <taxon>Kochikohdavirus ECP3</taxon>
    </lineage>
</organism>
<sequence length="109" mass="11672">MAMLRLICSKIRTAIAPPPKPLSMLTTAIPEVQLVSAVFNAVYPSAEMPYPVDVGTATIGKLVSPARTTGSAPSKPWTDTIALQSLMPSTEYINLFKSFTPMSWKATGT</sequence>
<dbReference type="EMBL" id="MN854830">
    <property type="protein sequence ID" value="QPW37324.1"/>
    <property type="molecule type" value="Genomic_DNA"/>
</dbReference>
<reference evidence="1" key="1">
    <citation type="submission" date="2020-12" db="EMBL/GenBank/DDBJ databases">
        <title>Comparison of Enterococcus faecalis Biofilm Removal Efficiency Among Bacteriophage PBEF129, Its Endolysin, and Cefotaxime.</title>
        <authorList>
            <person name="Myung H."/>
            <person name="Oh H."/>
            <person name="Hwang Y."/>
            <person name="Hong H."/>
        </authorList>
    </citation>
    <scope>NUCLEOTIDE SEQUENCE</scope>
</reference>
<protein>
    <submittedName>
        <fullName evidence="1">Uncharacterized protein</fullName>
    </submittedName>
</protein>
<proteinExistence type="predicted"/>
<keyword evidence="2" id="KW-1185">Reference proteome</keyword>
<accession>A0A7T3JEP7</accession>